<dbReference type="GO" id="GO:0016747">
    <property type="term" value="F:acyltransferase activity, transferring groups other than amino-acyl groups"/>
    <property type="evidence" value="ECO:0007669"/>
    <property type="project" value="InterPro"/>
</dbReference>
<dbReference type="InterPro" id="IPR051531">
    <property type="entry name" value="N-acetyltransferase"/>
</dbReference>
<organism evidence="2 3">
    <name type="scientific">Altericroceibacterium spongiae</name>
    <dbReference type="NCBI Taxonomy" id="2320269"/>
    <lineage>
        <taxon>Bacteria</taxon>
        <taxon>Pseudomonadati</taxon>
        <taxon>Pseudomonadota</taxon>
        <taxon>Alphaproteobacteria</taxon>
        <taxon>Sphingomonadales</taxon>
        <taxon>Erythrobacteraceae</taxon>
        <taxon>Altericroceibacterium</taxon>
    </lineage>
</organism>
<dbReference type="InterPro" id="IPR000182">
    <property type="entry name" value="GNAT_dom"/>
</dbReference>
<dbReference type="RefSeq" id="WP_120325466.1">
    <property type="nucleotide sequence ID" value="NZ_RAPF01000007.1"/>
</dbReference>
<protein>
    <submittedName>
        <fullName evidence="2">N-acetyltransferase</fullName>
    </submittedName>
</protein>
<dbReference type="SUPFAM" id="SSF55729">
    <property type="entry name" value="Acyl-CoA N-acyltransferases (Nat)"/>
    <property type="match status" value="1"/>
</dbReference>
<dbReference type="AlphaFoldDB" id="A0A420EEH1"/>
<evidence type="ECO:0000313" key="2">
    <source>
        <dbReference type="EMBL" id="RKF19070.1"/>
    </source>
</evidence>
<dbReference type="InterPro" id="IPR016181">
    <property type="entry name" value="Acyl_CoA_acyltransferase"/>
</dbReference>
<dbReference type="PANTHER" id="PTHR43792:SF1">
    <property type="entry name" value="N-ACETYLTRANSFERASE DOMAIN-CONTAINING PROTEIN"/>
    <property type="match status" value="1"/>
</dbReference>
<keyword evidence="3" id="KW-1185">Reference proteome</keyword>
<proteinExistence type="predicted"/>
<gene>
    <name evidence="2" type="ORF">D6851_13720</name>
</gene>
<reference evidence="2 3" key="1">
    <citation type="submission" date="2018-09" db="EMBL/GenBank/DDBJ databases">
        <title>Altererythrobacter spongiae sp. nov., isolated from a marine sponge.</title>
        <authorList>
            <person name="Zhuang L."/>
            <person name="Luo L."/>
        </authorList>
    </citation>
    <scope>NUCLEOTIDE SEQUENCE [LARGE SCALE GENOMIC DNA]</scope>
    <source>
        <strain evidence="2 3">HN-Y73</strain>
    </source>
</reference>
<dbReference type="Gene3D" id="3.40.630.30">
    <property type="match status" value="1"/>
</dbReference>
<dbReference type="EMBL" id="RAPF01000007">
    <property type="protein sequence ID" value="RKF19070.1"/>
    <property type="molecule type" value="Genomic_DNA"/>
</dbReference>
<dbReference type="OrthoDB" id="6293260at2"/>
<dbReference type="PROSITE" id="PS51186">
    <property type="entry name" value="GNAT"/>
    <property type="match status" value="1"/>
</dbReference>
<dbReference type="Proteomes" id="UP000284395">
    <property type="component" value="Unassembled WGS sequence"/>
</dbReference>
<dbReference type="Pfam" id="PF13302">
    <property type="entry name" value="Acetyltransf_3"/>
    <property type="match status" value="1"/>
</dbReference>
<evidence type="ECO:0000259" key="1">
    <source>
        <dbReference type="PROSITE" id="PS51186"/>
    </source>
</evidence>
<evidence type="ECO:0000313" key="3">
    <source>
        <dbReference type="Proteomes" id="UP000284395"/>
    </source>
</evidence>
<keyword evidence="2" id="KW-0808">Transferase</keyword>
<name>A0A420EEH1_9SPHN</name>
<dbReference type="PANTHER" id="PTHR43792">
    <property type="entry name" value="GNAT FAMILY, PUTATIVE (AFU_ORTHOLOGUE AFUA_3G00765)-RELATED-RELATED"/>
    <property type="match status" value="1"/>
</dbReference>
<accession>A0A420EEH1</accession>
<sequence length="195" mass="22172">MAEFRLETERLVLRDWREEDWVPFYRHTNTPEVMRWLGGAMDAEKCAAQRARLESYRADHGFTFWAVERKADGGDLAGELLGFCGMKRSNQEGAPLGDMEIGWRFREDSWGKGYAREAAQACMDAGFKRFGAPHIVALTVAGNKGSWGLMKRLGMIRREDLDFPSEDFETHGTIIVYSITRDEWQRGKSAAAAVQ</sequence>
<comment type="caution">
    <text evidence="2">The sequence shown here is derived from an EMBL/GenBank/DDBJ whole genome shotgun (WGS) entry which is preliminary data.</text>
</comment>
<feature type="domain" description="N-acetyltransferase" evidence="1">
    <location>
        <begin position="11"/>
        <end position="182"/>
    </location>
</feature>